<dbReference type="AlphaFoldDB" id="A0AAX3DSE4"/>
<organism evidence="1 2">
    <name type="scientific">Rhodopseudomonas palustris</name>
    <dbReference type="NCBI Taxonomy" id="1076"/>
    <lineage>
        <taxon>Bacteria</taxon>
        <taxon>Pseudomonadati</taxon>
        <taxon>Pseudomonadota</taxon>
        <taxon>Alphaproteobacteria</taxon>
        <taxon>Hyphomicrobiales</taxon>
        <taxon>Nitrobacteraceae</taxon>
        <taxon>Rhodopseudomonas</taxon>
    </lineage>
</organism>
<proteinExistence type="predicted"/>
<evidence type="ECO:0000313" key="1">
    <source>
        <dbReference type="EMBL" id="UYO37773.1"/>
    </source>
</evidence>
<dbReference type="EMBL" id="CP076676">
    <property type="protein sequence ID" value="UYO37773.1"/>
    <property type="molecule type" value="Genomic_DNA"/>
</dbReference>
<dbReference type="Proteomes" id="UP001163166">
    <property type="component" value="Chromosome"/>
</dbReference>
<gene>
    <name evidence="1" type="ORF">KQX62_13565</name>
</gene>
<evidence type="ECO:0008006" key="3">
    <source>
        <dbReference type="Google" id="ProtNLM"/>
    </source>
</evidence>
<accession>A0AAX3DSE4</accession>
<reference evidence="1" key="1">
    <citation type="journal article" date="2022" name="Biol. Control">
        <title>In silico genomic analysis of Rhodopseudomonas palustris strains revealed potential biocontrol agents and crop yield enhancers.</title>
        <authorList>
            <person name="Surachat K."/>
            <person name="Kantachote D."/>
            <person name="Deachamag P."/>
            <person name="Wonglapsuwan M."/>
        </authorList>
    </citation>
    <scope>NUCLEOTIDE SEQUENCE</scope>
    <source>
        <strain evidence="1">TLS06</strain>
    </source>
</reference>
<evidence type="ECO:0000313" key="2">
    <source>
        <dbReference type="Proteomes" id="UP001163166"/>
    </source>
</evidence>
<sequence>MNLIRRTFDLDLATDERLKALAAERGQDEAAVLAKALALLDSVGEIEIPDVAEDRRRLDRFRETGEAVPIAEVRAWVESWGTDSELPQPSARPVG</sequence>
<dbReference type="RefSeq" id="WP_264073503.1">
    <property type="nucleotide sequence ID" value="NZ_CP076676.1"/>
</dbReference>
<protein>
    <recommendedName>
        <fullName evidence="3">Antitoxin</fullName>
    </recommendedName>
</protein>
<name>A0AAX3DSE4_RHOPL</name>